<proteinExistence type="predicted"/>
<dbReference type="EMBL" id="CAJNYD010000018">
    <property type="protein sequence ID" value="CAF3179370.1"/>
    <property type="molecule type" value="Genomic_DNA"/>
</dbReference>
<gene>
    <name evidence="3" type="ORF">HFQ381_LOCUS27019</name>
    <name evidence="2" type="ORF">LUA448_LOCUS869</name>
</gene>
<evidence type="ECO:0000313" key="2">
    <source>
        <dbReference type="EMBL" id="CAF3179370.1"/>
    </source>
</evidence>
<dbReference type="SUPFAM" id="SSF56112">
    <property type="entry name" value="Protein kinase-like (PK-like)"/>
    <property type="match status" value="1"/>
</dbReference>
<organism evidence="3 4">
    <name type="scientific">Rotaria socialis</name>
    <dbReference type="NCBI Taxonomy" id="392032"/>
    <lineage>
        <taxon>Eukaryota</taxon>
        <taxon>Metazoa</taxon>
        <taxon>Spiralia</taxon>
        <taxon>Gnathifera</taxon>
        <taxon>Rotifera</taxon>
        <taxon>Eurotatoria</taxon>
        <taxon>Bdelloidea</taxon>
        <taxon>Philodinida</taxon>
        <taxon>Philodinidae</taxon>
        <taxon>Rotaria</taxon>
    </lineage>
</organism>
<evidence type="ECO:0000313" key="4">
    <source>
        <dbReference type="Proteomes" id="UP000663851"/>
    </source>
</evidence>
<evidence type="ECO:0000313" key="3">
    <source>
        <dbReference type="EMBL" id="CAF4490961.1"/>
    </source>
</evidence>
<sequence>MENPEDLEHILSCHWPHLFASIDPTTPITLSKLSTRNWLISSNGGLSYILKSASTLSINSLDFELQYLIDLNRFLSNEYRVPIPISTVTGQYHANGKYWLYEFIDGKVYADNDTSHLFDEKELISLAKCISKYHQFLMTHSPSLASNKRSTTREHLLDELKQAADGIPQISSSTITTTTTTTVTTTTTSGIDLVSQYFVGCYPLLCRLLRDSLSRQQKSNIIHFENVNHDTLWRDLAVCLSTFCTSSSPSIITDVDRMRIFIEEYMKQMSGGTARVSSQTEQEVFQLIVDEIILCAIEDFTFIYWQYIHQREKFQGLKAMEFYYKRALWHAEHALKK</sequence>
<dbReference type="Proteomes" id="UP000663851">
    <property type="component" value="Unassembled WGS sequence"/>
</dbReference>
<dbReference type="Proteomes" id="UP000663833">
    <property type="component" value="Unassembled WGS sequence"/>
</dbReference>
<accession>A0A820UUL1</accession>
<protein>
    <recommendedName>
        <fullName evidence="1">Aminoglycoside phosphotransferase domain-containing protein</fullName>
    </recommendedName>
</protein>
<dbReference type="EMBL" id="CAJOBO010003384">
    <property type="protein sequence ID" value="CAF4490961.1"/>
    <property type="molecule type" value="Genomic_DNA"/>
</dbReference>
<name>A0A820UUL1_9BILA</name>
<dbReference type="InterPro" id="IPR011009">
    <property type="entry name" value="Kinase-like_dom_sf"/>
</dbReference>
<dbReference type="InterPro" id="IPR002575">
    <property type="entry name" value="Aminoglycoside_PTrfase"/>
</dbReference>
<feature type="domain" description="Aminoglycoside phosphotransferase" evidence="1">
    <location>
        <begin position="32"/>
        <end position="160"/>
    </location>
</feature>
<reference evidence="3" key="1">
    <citation type="submission" date="2021-02" db="EMBL/GenBank/DDBJ databases">
        <authorList>
            <person name="Nowell W R."/>
        </authorList>
    </citation>
    <scope>NUCLEOTIDE SEQUENCE</scope>
</reference>
<dbReference type="AlphaFoldDB" id="A0A820UUL1"/>
<comment type="caution">
    <text evidence="3">The sequence shown here is derived from an EMBL/GenBank/DDBJ whole genome shotgun (WGS) entry which is preliminary data.</text>
</comment>
<dbReference type="Pfam" id="PF01636">
    <property type="entry name" value="APH"/>
    <property type="match status" value="1"/>
</dbReference>
<evidence type="ECO:0000259" key="1">
    <source>
        <dbReference type="Pfam" id="PF01636"/>
    </source>
</evidence>